<keyword evidence="2" id="KW-0732">Signal</keyword>
<evidence type="ECO:0000256" key="2">
    <source>
        <dbReference type="SAM" id="SignalP"/>
    </source>
</evidence>
<name>A0A517QYR8_9PLAN</name>
<proteinExistence type="predicted"/>
<feature type="compositionally biased region" description="Basic and acidic residues" evidence="1">
    <location>
        <begin position="36"/>
        <end position="54"/>
    </location>
</feature>
<feature type="compositionally biased region" description="Basic and acidic residues" evidence="1">
    <location>
        <begin position="164"/>
        <end position="186"/>
    </location>
</feature>
<evidence type="ECO:0000313" key="4">
    <source>
        <dbReference type="Proteomes" id="UP000317318"/>
    </source>
</evidence>
<gene>
    <name evidence="3" type="ORF">Pan189_11590</name>
</gene>
<reference evidence="3 4" key="1">
    <citation type="submission" date="2019-02" db="EMBL/GenBank/DDBJ databases">
        <title>Deep-cultivation of Planctomycetes and their phenomic and genomic characterization uncovers novel biology.</title>
        <authorList>
            <person name="Wiegand S."/>
            <person name="Jogler M."/>
            <person name="Boedeker C."/>
            <person name="Pinto D."/>
            <person name="Vollmers J."/>
            <person name="Rivas-Marin E."/>
            <person name="Kohn T."/>
            <person name="Peeters S.H."/>
            <person name="Heuer A."/>
            <person name="Rast P."/>
            <person name="Oberbeckmann S."/>
            <person name="Bunk B."/>
            <person name="Jeske O."/>
            <person name="Meyerdierks A."/>
            <person name="Storesund J.E."/>
            <person name="Kallscheuer N."/>
            <person name="Luecker S."/>
            <person name="Lage O.M."/>
            <person name="Pohl T."/>
            <person name="Merkel B.J."/>
            <person name="Hornburger P."/>
            <person name="Mueller R.-W."/>
            <person name="Bruemmer F."/>
            <person name="Labrenz M."/>
            <person name="Spormann A.M."/>
            <person name="Op den Camp H."/>
            <person name="Overmann J."/>
            <person name="Amann R."/>
            <person name="Jetten M.S.M."/>
            <person name="Mascher T."/>
            <person name="Medema M.H."/>
            <person name="Devos D.P."/>
            <person name="Kaster A.-K."/>
            <person name="Ovreas L."/>
            <person name="Rohde M."/>
            <person name="Galperin M.Y."/>
            <person name="Jogler C."/>
        </authorList>
    </citation>
    <scope>NUCLEOTIDE SEQUENCE [LARGE SCALE GENOMIC DNA]</scope>
    <source>
        <strain evidence="3 4">Pan189</strain>
    </source>
</reference>
<organism evidence="3 4">
    <name type="scientific">Stratiformator vulcanicus</name>
    <dbReference type="NCBI Taxonomy" id="2527980"/>
    <lineage>
        <taxon>Bacteria</taxon>
        <taxon>Pseudomonadati</taxon>
        <taxon>Planctomycetota</taxon>
        <taxon>Planctomycetia</taxon>
        <taxon>Planctomycetales</taxon>
        <taxon>Planctomycetaceae</taxon>
        <taxon>Stratiformator</taxon>
    </lineage>
</organism>
<dbReference type="OrthoDB" id="290953at2"/>
<accession>A0A517QYR8</accession>
<feature type="region of interest" description="Disordered" evidence="1">
    <location>
        <begin position="161"/>
        <end position="197"/>
    </location>
</feature>
<dbReference type="Proteomes" id="UP000317318">
    <property type="component" value="Chromosome"/>
</dbReference>
<dbReference type="EMBL" id="CP036268">
    <property type="protein sequence ID" value="QDT36796.1"/>
    <property type="molecule type" value="Genomic_DNA"/>
</dbReference>
<dbReference type="KEGG" id="svp:Pan189_11590"/>
<dbReference type="AlphaFoldDB" id="A0A517QYR8"/>
<feature type="chain" id="PRO_5022057960" evidence="2">
    <location>
        <begin position="20"/>
        <end position="197"/>
    </location>
</feature>
<evidence type="ECO:0000313" key="3">
    <source>
        <dbReference type="EMBL" id="QDT36796.1"/>
    </source>
</evidence>
<protein>
    <submittedName>
        <fullName evidence="3">Uncharacterized protein</fullName>
    </submittedName>
</protein>
<sequence length="197" mass="21914" precursor="true">MRFTHWMLPLSLVALVGFAVGCGEQGDYQEYSEVEEGAHSDEHDHDHDHAHEGAHGGHIIEFSDDHSLHGEFVVDKEAGMAMLYLTGSDLKEPKMATEVMFDLETENAEGEEEEQEFEMEAIEPNDGGEASTFSLALETLPTDDIEAMHGHFHIMAGGESYDGDLTHDHDHDHGDHDHGDHDHEEGEEHSDDEESDA</sequence>
<feature type="compositionally biased region" description="Acidic residues" evidence="1">
    <location>
        <begin position="187"/>
        <end position="197"/>
    </location>
</feature>
<feature type="signal peptide" evidence="2">
    <location>
        <begin position="1"/>
        <end position="19"/>
    </location>
</feature>
<dbReference type="PROSITE" id="PS51257">
    <property type="entry name" value="PROKAR_LIPOPROTEIN"/>
    <property type="match status" value="1"/>
</dbReference>
<evidence type="ECO:0000256" key="1">
    <source>
        <dbReference type="SAM" id="MobiDB-lite"/>
    </source>
</evidence>
<keyword evidence="4" id="KW-1185">Reference proteome</keyword>
<feature type="region of interest" description="Disordered" evidence="1">
    <location>
        <begin position="35"/>
        <end position="54"/>
    </location>
</feature>